<feature type="compositionally biased region" description="Polar residues" evidence="1">
    <location>
        <begin position="25"/>
        <end position="41"/>
    </location>
</feature>
<reference evidence="2" key="1">
    <citation type="submission" date="2020-06" db="EMBL/GenBank/DDBJ databases">
        <authorList>
            <consortium name="Plant Systems Biology data submission"/>
        </authorList>
    </citation>
    <scope>NUCLEOTIDE SEQUENCE</scope>
    <source>
        <strain evidence="2">D6</strain>
    </source>
</reference>
<dbReference type="EMBL" id="CAICTM010001627">
    <property type="protein sequence ID" value="CAB9525090.1"/>
    <property type="molecule type" value="Genomic_DNA"/>
</dbReference>
<dbReference type="Proteomes" id="UP001153069">
    <property type="component" value="Unassembled WGS sequence"/>
</dbReference>
<organism evidence="2 3">
    <name type="scientific">Seminavis robusta</name>
    <dbReference type="NCBI Taxonomy" id="568900"/>
    <lineage>
        <taxon>Eukaryota</taxon>
        <taxon>Sar</taxon>
        <taxon>Stramenopiles</taxon>
        <taxon>Ochrophyta</taxon>
        <taxon>Bacillariophyta</taxon>
        <taxon>Bacillariophyceae</taxon>
        <taxon>Bacillariophycidae</taxon>
        <taxon>Naviculales</taxon>
        <taxon>Naviculaceae</taxon>
        <taxon>Seminavis</taxon>
    </lineage>
</organism>
<accession>A0A9N8ERH3</accession>
<name>A0A9N8ERH3_9STRA</name>
<proteinExistence type="predicted"/>
<keyword evidence="3" id="KW-1185">Reference proteome</keyword>
<evidence type="ECO:0000313" key="2">
    <source>
        <dbReference type="EMBL" id="CAB9525090.1"/>
    </source>
</evidence>
<evidence type="ECO:0000313" key="3">
    <source>
        <dbReference type="Proteomes" id="UP001153069"/>
    </source>
</evidence>
<feature type="region of interest" description="Disordered" evidence="1">
    <location>
        <begin position="1"/>
        <end position="65"/>
    </location>
</feature>
<dbReference type="AlphaFoldDB" id="A0A9N8ERH3"/>
<dbReference type="OrthoDB" id="53218at2759"/>
<comment type="caution">
    <text evidence="2">The sequence shown here is derived from an EMBL/GenBank/DDBJ whole genome shotgun (WGS) entry which is preliminary data.</text>
</comment>
<gene>
    <name evidence="2" type="ORF">SEMRO_1629_G287050.1</name>
</gene>
<evidence type="ECO:0000256" key="1">
    <source>
        <dbReference type="SAM" id="MobiDB-lite"/>
    </source>
</evidence>
<sequence length="220" mass="24398">MASKKSEAFGSMAEGLKQRRKSSDVPDSSATGSSKRPSNNIELDGKRFSKIQPDDEPTAHPPGYNKKKRDIVKLILAVVAAALLRGDPKVATVLSLVSIVCLKEGTLLSVKNLKWLGLCIISGGMSGASWYLERKSEEEEREPKTKTPEEEAGFLSYFDKPIWASAKIIQLCWGTTLGVFLVSAYMHGHNSLLEFDYLWEAEKPPSGPRKEPPPKRYLLY</sequence>
<protein>
    <submittedName>
        <fullName evidence="2">Uncharacterized protein</fullName>
    </submittedName>
</protein>